<dbReference type="GO" id="GO:0004089">
    <property type="term" value="F:carbonate dehydratase activity"/>
    <property type="evidence" value="ECO:0007669"/>
    <property type="project" value="UniProtKB-UniRule"/>
</dbReference>
<name>A0A8J3KE86_9ACTN</name>
<protein>
    <recommendedName>
        <fullName evidence="2 9">Carbonic anhydrase</fullName>
        <ecNumber evidence="2 9">4.2.1.1</ecNumber>
    </recommendedName>
    <alternativeName>
        <fullName evidence="9">Carbonate dehydratase</fullName>
    </alternativeName>
</protein>
<keyword evidence="3 8" id="KW-0479">Metal-binding</keyword>
<feature type="binding site" evidence="8">
    <location>
        <position position="54"/>
    </location>
    <ligand>
        <name>Zn(2+)</name>
        <dbReference type="ChEBI" id="CHEBI:29105"/>
    </ligand>
</feature>
<keyword evidence="11" id="KW-1185">Reference proteome</keyword>
<comment type="caution">
    <text evidence="10">The sequence shown here is derived from an EMBL/GenBank/DDBJ whole genome shotgun (WGS) entry which is preliminary data.</text>
</comment>
<dbReference type="PROSITE" id="PS00704">
    <property type="entry name" value="PROK_CO2_ANHYDRASE_1"/>
    <property type="match status" value="1"/>
</dbReference>
<evidence type="ECO:0000256" key="1">
    <source>
        <dbReference type="ARBA" id="ARBA00006217"/>
    </source>
</evidence>
<dbReference type="AlphaFoldDB" id="A0A8J3KE86"/>
<evidence type="ECO:0000256" key="7">
    <source>
        <dbReference type="ARBA" id="ARBA00048348"/>
    </source>
</evidence>
<evidence type="ECO:0000256" key="9">
    <source>
        <dbReference type="RuleBase" id="RU003956"/>
    </source>
</evidence>
<feature type="binding site" evidence="8">
    <location>
        <position position="107"/>
    </location>
    <ligand>
        <name>Zn(2+)</name>
        <dbReference type="ChEBI" id="CHEBI:29105"/>
    </ligand>
</feature>
<comment type="catalytic activity">
    <reaction evidence="7 9">
        <text>hydrogencarbonate + H(+) = CO2 + H2O</text>
        <dbReference type="Rhea" id="RHEA:10748"/>
        <dbReference type="ChEBI" id="CHEBI:15377"/>
        <dbReference type="ChEBI" id="CHEBI:15378"/>
        <dbReference type="ChEBI" id="CHEBI:16526"/>
        <dbReference type="ChEBI" id="CHEBI:17544"/>
        <dbReference type="EC" id="4.2.1.1"/>
    </reaction>
</comment>
<dbReference type="InterPro" id="IPR015892">
    <property type="entry name" value="Carbonic_anhydrase_CS"/>
</dbReference>
<dbReference type="Proteomes" id="UP000659904">
    <property type="component" value="Unassembled WGS sequence"/>
</dbReference>
<keyword evidence="4 8" id="KW-0862">Zinc</keyword>
<gene>
    <name evidence="10" type="ORF">Cci01nite_40780</name>
</gene>
<reference evidence="10 11" key="1">
    <citation type="submission" date="2021-01" db="EMBL/GenBank/DDBJ databases">
        <title>Whole genome shotgun sequence of Catellatospora citrea NBRC 14495.</title>
        <authorList>
            <person name="Komaki H."/>
            <person name="Tamura T."/>
        </authorList>
    </citation>
    <scope>NUCLEOTIDE SEQUENCE [LARGE SCALE GENOMIC DNA]</scope>
    <source>
        <strain evidence="10 11">NBRC 14495</strain>
    </source>
</reference>
<evidence type="ECO:0000256" key="5">
    <source>
        <dbReference type="ARBA" id="ARBA00023239"/>
    </source>
</evidence>
<comment type="similarity">
    <text evidence="1 9">Belongs to the beta-class carbonic anhydrase family.</text>
</comment>
<dbReference type="EC" id="4.2.1.1" evidence="2 9"/>
<dbReference type="CDD" id="cd03378">
    <property type="entry name" value="beta_CA_cladeC"/>
    <property type="match status" value="1"/>
</dbReference>
<dbReference type="GO" id="GO:0015976">
    <property type="term" value="P:carbon utilization"/>
    <property type="evidence" value="ECO:0007669"/>
    <property type="project" value="InterPro"/>
</dbReference>
<evidence type="ECO:0000256" key="2">
    <source>
        <dbReference type="ARBA" id="ARBA00012925"/>
    </source>
</evidence>
<evidence type="ECO:0000256" key="4">
    <source>
        <dbReference type="ARBA" id="ARBA00022833"/>
    </source>
</evidence>
<dbReference type="FunFam" id="3.40.1050.10:FF:000006">
    <property type="entry name" value="Carbonic anhydrase"/>
    <property type="match status" value="1"/>
</dbReference>
<sequence length="286" mass="29267">MIDSTPLTAAQAIDLLLAGNQRFVAGTPEHPNQDAMRRAATAPGQRPFAVLFGCSDSRLAAEIIFDQGLGDLFVVRTAGHVTGAEVLGSIEYAVSVLDCPLVVVLGHDSCGAVAATRTALADGITPTGYIRDVIERVTPSVLAARAGGLTGDDDIIVTHIRHTVDLLLNRSRVLADQVTDGRTAVVGLFYQLADGSARIVTAHGLAPEPRVAVAVVSCRGLRGGSALVGCSSGISARLAGFTPTSSSAMRADLARAWAGNLSSAAGSTPSARSVISATICNRASAV</sequence>
<dbReference type="InterPro" id="IPR001765">
    <property type="entry name" value="Carbonic_anhydrase"/>
</dbReference>
<comment type="function">
    <text evidence="6">Catalyzes the reversible hydration of carbon dioxide to form bicarbonate.</text>
</comment>
<proteinExistence type="inferred from homology"/>
<dbReference type="Gene3D" id="3.40.1050.10">
    <property type="entry name" value="Carbonic anhydrase"/>
    <property type="match status" value="1"/>
</dbReference>
<evidence type="ECO:0000256" key="3">
    <source>
        <dbReference type="ARBA" id="ARBA00022723"/>
    </source>
</evidence>
<dbReference type="GO" id="GO:0008270">
    <property type="term" value="F:zinc ion binding"/>
    <property type="evidence" value="ECO:0007669"/>
    <property type="project" value="UniProtKB-UniRule"/>
</dbReference>
<feature type="binding site" evidence="8">
    <location>
        <position position="56"/>
    </location>
    <ligand>
        <name>Zn(2+)</name>
        <dbReference type="ChEBI" id="CHEBI:29105"/>
    </ligand>
</feature>
<evidence type="ECO:0000313" key="10">
    <source>
        <dbReference type="EMBL" id="GIF98984.1"/>
    </source>
</evidence>
<keyword evidence="5 9" id="KW-0456">Lyase</keyword>
<dbReference type="InterPro" id="IPR036874">
    <property type="entry name" value="Carbonic_anhydrase_sf"/>
</dbReference>
<dbReference type="PANTHER" id="PTHR11002:SF79">
    <property type="entry name" value="CARBONIC ANHYDRASE 2"/>
    <property type="match status" value="1"/>
</dbReference>
<dbReference type="SUPFAM" id="SSF53056">
    <property type="entry name" value="beta-carbonic anhydrase, cab"/>
    <property type="match status" value="1"/>
</dbReference>
<dbReference type="PROSITE" id="PS00705">
    <property type="entry name" value="PROK_CO2_ANHYDRASE_2"/>
    <property type="match status" value="1"/>
</dbReference>
<organism evidence="10 11">
    <name type="scientific">Catellatospora citrea</name>
    <dbReference type="NCBI Taxonomy" id="53366"/>
    <lineage>
        <taxon>Bacteria</taxon>
        <taxon>Bacillati</taxon>
        <taxon>Actinomycetota</taxon>
        <taxon>Actinomycetes</taxon>
        <taxon>Micromonosporales</taxon>
        <taxon>Micromonosporaceae</taxon>
        <taxon>Catellatospora</taxon>
    </lineage>
</organism>
<dbReference type="SMART" id="SM00947">
    <property type="entry name" value="Pro_CA"/>
    <property type="match status" value="1"/>
</dbReference>
<evidence type="ECO:0000256" key="6">
    <source>
        <dbReference type="ARBA" id="ARBA00024993"/>
    </source>
</evidence>
<dbReference type="EMBL" id="BONH01000018">
    <property type="protein sequence ID" value="GIF98984.1"/>
    <property type="molecule type" value="Genomic_DNA"/>
</dbReference>
<dbReference type="Pfam" id="PF00484">
    <property type="entry name" value="Pro_CA"/>
    <property type="match status" value="1"/>
</dbReference>
<accession>A0A8J3KE86</accession>
<evidence type="ECO:0000313" key="11">
    <source>
        <dbReference type="Proteomes" id="UP000659904"/>
    </source>
</evidence>
<dbReference type="PANTHER" id="PTHR11002">
    <property type="entry name" value="CARBONIC ANHYDRASE"/>
    <property type="match status" value="1"/>
</dbReference>
<comment type="function">
    <text evidence="9">Reversible hydration of carbon dioxide.</text>
</comment>
<evidence type="ECO:0000256" key="8">
    <source>
        <dbReference type="PIRSR" id="PIRSR601765-1"/>
    </source>
</evidence>
<comment type="cofactor">
    <cofactor evidence="8">
        <name>Zn(2+)</name>
        <dbReference type="ChEBI" id="CHEBI:29105"/>
    </cofactor>
    <text evidence="8">Binds 1 zinc ion per subunit.</text>
</comment>
<feature type="binding site" evidence="8">
    <location>
        <position position="110"/>
    </location>
    <ligand>
        <name>Zn(2+)</name>
        <dbReference type="ChEBI" id="CHEBI:29105"/>
    </ligand>
</feature>